<name>A0ABD3SYW1_9LAMI</name>
<organism evidence="1 2">
    <name type="scientific">Penstemon smallii</name>
    <dbReference type="NCBI Taxonomy" id="265156"/>
    <lineage>
        <taxon>Eukaryota</taxon>
        <taxon>Viridiplantae</taxon>
        <taxon>Streptophyta</taxon>
        <taxon>Embryophyta</taxon>
        <taxon>Tracheophyta</taxon>
        <taxon>Spermatophyta</taxon>
        <taxon>Magnoliopsida</taxon>
        <taxon>eudicotyledons</taxon>
        <taxon>Gunneridae</taxon>
        <taxon>Pentapetalae</taxon>
        <taxon>asterids</taxon>
        <taxon>lamiids</taxon>
        <taxon>Lamiales</taxon>
        <taxon>Plantaginaceae</taxon>
        <taxon>Cheloneae</taxon>
        <taxon>Penstemon</taxon>
    </lineage>
</organism>
<dbReference type="Proteomes" id="UP001634393">
    <property type="component" value="Unassembled WGS sequence"/>
</dbReference>
<proteinExistence type="predicted"/>
<dbReference type="PANTHER" id="PTHR31350">
    <property type="entry name" value="SI:DKEY-261L7.2"/>
    <property type="match status" value="1"/>
</dbReference>
<evidence type="ECO:0000313" key="2">
    <source>
        <dbReference type="Proteomes" id="UP001634393"/>
    </source>
</evidence>
<dbReference type="PANTHER" id="PTHR31350:SF29">
    <property type="entry name" value="PROTEIN SIRB1 N-TERMINAL DOMAIN-CONTAINING PROTEIN"/>
    <property type="match status" value="1"/>
</dbReference>
<evidence type="ECO:0000313" key="1">
    <source>
        <dbReference type="EMBL" id="KAL3829804.1"/>
    </source>
</evidence>
<sequence>MKSKESDQSHIMTSQALLVEILRDLKHAFWPFQLDHARSPFIRAAQAAHCFNGSTNTNESALELASEKAARHRMQRGVWTSVRFGDMRRALSACERLILLKTDPKELRDYAVLLYHCGFYEESLQYFKLYQDDTKQSDSTKDLEEEAVEKLIIRLNLILMEAGWSRQSDHRSSLFNNSDPW</sequence>
<gene>
    <name evidence="1" type="ORF">ACJIZ3_018606</name>
</gene>
<dbReference type="AlphaFoldDB" id="A0ABD3SYW1"/>
<reference evidence="1 2" key="1">
    <citation type="submission" date="2024-12" db="EMBL/GenBank/DDBJ databases">
        <title>The unique morphological basis and parallel evolutionary history of personate flowers in Penstemon.</title>
        <authorList>
            <person name="Depatie T.H."/>
            <person name="Wessinger C.A."/>
        </authorList>
    </citation>
    <scope>NUCLEOTIDE SEQUENCE [LARGE SCALE GENOMIC DNA]</scope>
    <source>
        <strain evidence="1">WTNN_2</strain>
        <tissue evidence="1">Leaf</tissue>
    </source>
</reference>
<protein>
    <submittedName>
        <fullName evidence="1">Uncharacterized protein</fullName>
    </submittedName>
</protein>
<accession>A0ABD3SYW1</accession>
<dbReference type="EMBL" id="JBJXBP010000005">
    <property type="protein sequence ID" value="KAL3829804.1"/>
    <property type="molecule type" value="Genomic_DNA"/>
</dbReference>
<keyword evidence="2" id="KW-1185">Reference proteome</keyword>
<comment type="caution">
    <text evidence="1">The sequence shown here is derived from an EMBL/GenBank/DDBJ whole genome shotgun (WGS) entry which is preliminary data.</text>
</comment>